<evidence type="ECO:0008006" key="4">
    <source>
        <dbReference type="Google" id="ProtNLM"/>
    </source>
</evidence>
<proteinExistence type="predicted"/>
<name>A0AAJ1V6T7_9FLAO</name>
<feature type="signal peptide" evidence="1">
    <location>
        <begin position="1"/>
        <end position="18"/>
    </location>
</feature>
<comment type="caution">
    <text evidence="2">The sequence shown here is derived from an EMBL/GenBank/DDBJ whole genome shotgun (WGS) entry which is preliminary data.</text>
</comment>
<dbReference type="Proteomes" id="UP001170959">
    <property type="component" value="Unassembled WGS sequence"/>
</dbReference>
<keyword evidence="1" id="KW-0732">Signal</keyword>
<accession>A0AAJ1V6T7</accession>
<evidence type="ECO:0000313" key="2">
    <source>
        <dbReference type="EMBL" id="MDM1071931.1"/>
    </source>
</evidence>
<organism evidence="2 3">
    <name type="scientific">Empedobacter brevis</name>
    <dbReference type="NCBI Taxonomy" id="247"/>
    <lineage>
        <taxon>Bacteria</taxon>
        <taxon>Pseudomonadati</taxon>
        <taxon>Bacteroidota</taxon>
        <taxon>Flavobacteriia</taxon>
        <taxon>Flavobacteriales</taxon>
        <taxon>Weeksellaceae</taxon>
        <taxon>Empedobacter</taxon>
    </lineage>
</organism>
<gene>
    <name evidence="2" type="ORF">HX001_05395</name>
</gene>
<reference evidence="2" key="2">
    <citation type="journal article" date="2022" name="Sci. Total Environ.">
        <title>Prevalence, transmission, and molecular epidemiology of tet(X)-positive bacteria among humans, animals, and environmental niches in China: An epidemiological, and genomic-based study.</title>
        <authorList>
            <person name="Dong N."/>
            <person name="Zeng Y."/>
            <person name="Cai C."/>
            <person name="Sun C."/>
            <person name="Lu J."/>
            <person name="Liu C."/>
            <person name="Zhou H."/>
            <person name="Sun Q."/>
            <person name="Shu L."/>
            <person name="Wang H."/>
            <person name="Wang Y."/>
            <person name="Wang S."/>
            <person name="Wu C."/>
            <person name="Chan E.W."/>
            <person name="Chen G."/>
            <person name="Shen Z."/>
            <person name="Chen S."/>
            <person name="Zhang R."/>
        </authorList>
    </citation>
    <scope>NUCLEOTIDE SEQUENCE</scope>
    <source>
        <strain evidence="2">R655-4</strain>
    </source>
</reference>
<feature type="chain" id="PRO_5042489973" description="DUF4468 domain-containing protein" evidence="1">
    <location>
        <begin position="19"/>
        <end position="190"/>
    </location>
</feature>
<protein>
    <recommendedName>
        <fullName evidence="4">DUF4468 domain-containing protein</fullName>
    </recommendedName>
</protein>
<sequence length="190" mass="22898">MRLFFLVLSFNFMLSLDAQNVNPNLIRTKIYDTIFQDINKQSFAYPNKRIVIDPSINKFDDFKMNEFGIKLDSVKYVQDLSFCSKISGYKCVSKFEIDTYTITNVYKNEEEALYPDFYGIYAPIDSWYNLIYYAAVNHFEKDKTFQFNVLIPVRNVQMKNRMMKEQMFFYNFLLDERFKILKFEKLFLKP</sequence>
<dbReference type="EMBL" id="JACAGJ010000002">
    <property type="protein sequence ID" value="MDM1071931.1"/>
    <property type="molecule type" value="Genomic_DNA"/>
</dbReference>
<evidence type="ECO:0000256" key="1">
    <source>
        <dbReference type="SAM" id="SignalP"/>
    </source>
</evidence>
<dbReference type="AlphaFoldDB" id="A0AAJ1V6T7"/>
<dbReference type="RefSeq" id="WP_286492120.1">
    <property type="nucleotide sequence ID" value="NZ_JACAGJ010000002.1"/>
</dbReference>
<evidence type="ECO:0000313" key="3">
    <source>
        <dbReference type="Proteomes" id="UP001170959"/>
    </source>
</evidence>
<reference evidence="2" key="1">
    <citation type="submission" date="2020-06" db="EMBL/GenBank/DDBJ databases">
        <authorList>
            <person name="Dong N."/>
        </authorList>
    </citation>
    <scope>NUCLEOTIDE SEQUENCE</scope>
    <source>
        <strain evidence="2">R655-4</strain>
    </source>
</reference>